<keyword evidence="9" id="KW-1185">Reference proteome</keyword>
<evidence type="ECO:0000256" key="1">
    <source>
        <dbReference type="ARBA" id="ARBA00004514"/>
    </source>
</evidence>
<keyword evidence="4" id="KW-0143">Chaperone</keyword>
<organism evidence="8 9">
    <name type="scientific">Paenibacillus illinoisensis</name>
    <dbReference type="NCBI Taxonomy" id="59845"/>
    <lineage>
        <taxon>Bacteria</taxon>
        <taxon>Bacillati</taxon>
        <taxon>Bacillota</taxon>
        <taxon>Bacilli</taxon>
        <taxon>Bacillales</taxon>
        <taxon>Paenibacillaceae</taxon>
        <taxon>Paenibacillus</taxon>
    </lineage>
</organism>
<dbReference type="Proteomes" id="UP001618531">
    <property type="component" value="Unassembled WGS sequence"/>
</dbReference>
<dbReference type="Pfam" id="PF05400">
    <property type="entry name" value="FliT"/>
    <property type="match status" value="1"/>
</dbReference>
<protein>
    <recommendedName>
        <fullName evidence="7">Flagellar protein FliT</fullName>
    </recommendedName>
</protein>
<dbReference type="RefSeq" id="WP_402877281.1">
    <property type="nucleotide sequence ID" value="NZ_JBIYSL010000005.1"/>
</dbReference>
<evidence type="ECO:0000256" key="6">
    <source>
        <dbReference type="ARBA" id="ARBA00093785"/>
    </source>
</evidence>
<evidence type="ECO:0000256" key="7">
    <source>
        <dbReference type="ARBA" id="ARBA00093797"/>
    </source>
</evidence>
<gene>
    <name evidence="8" type="ORF">ACINKY_21065</name>
</gene>
<proteinExistence type="inferred from homology"/>
<accession>A0ABW8HZL6</accession>
<comment type="function">
    <text evidence="5">May act as an export chaperone for the filament capping protein FliD.</text>
</comment>
<comment type="subcellular location">
    <subcellularLocation>
        <location evidence="1">Cytoplasm</location>
        <location evidence="1">Cytosol</location>
    </subcellularLocation>
</comment>
<evidence type="ECO:0000256" key="3">
    <source>
        <dbReference type="ARBA" id="ARBA00022795"/>
    </source>
</evidence>
<comment type="similarity">
    <text evidence="6">Belongs to the bacillales FliT family.</text>
</comment>
<dbReference type="InterPro" id="IPR008622">
    <property type="entry name" value="FliT"/>
</dbReference>
<keyword evidence="3" id="KW-1005">Bacterial flagellum biogenesis</keyword>
<reference evidence="8 9" key="1">
    <citation type="submission" date="2024-11" db="EMBL/GenBank/DDBJ databases">
        <title>Identification and Characterization of a Novel Fosfomycin Bacillithiol Transferase FosB8 in Paenibacillus illinoisensis.</title>
        <authorList>
            <person name="Lu W."/>
        </authorList>
    </citation>
    <scope>NUCLEOTIDE SEQUENCE [LARGE SCALE GENOMIC DNA]</scope>
    <source>
        <strain evidence="8 9">WP77</strain>
    </source>
</reference>
<keyword evidence="2" id="KW-0963">Cytoplasm</keyword>
<evidence type="ECO:0000256" key="4">
    <source>
        <dbReference type="ARBA" id="ARBA00023186"/>
    </source>
</evidence>
<comment type="caution">
    <text evidence="8">The sequence shown here is derived from an EMBL/GenBank/DDBJ whole genome shotgun (WGS) entry which is preliminary data.</text>
</comment>
<evidence type="ECO:0000313" key="8">
    <source>
        <dbReference type="EMBL" id="MFK0524693.1"/>
    </source>
</evidence>
<sequence length="111" mass="13071">MNEWVNELETMTLQLISVLEQTTYEELAEFVERRQPIVDQINQTALEQKLTSEDKDTLKAILQHDPIIMVRMTVLKNEAGNWLSQRKQATRQRSVYESAYTPDSFLLDKRK</sequence>
<name>A0ABW8HZL6_9BACL</name>
<dbReference type="EMBL" id="JBIYSL010000005">
    <property type="protein sequence ID" value="MFK0524693.1"/>
    <property type="molecule type" value="Genomic_DNA"/>
</dbReference>
<evidence type="ECO:0000256" key="2">
    <source>
        <dbReference type="ARBA" id="ARBA00022490"/>
    </source>
</evidence>
<evidence type="ECO:0000256" key="5">
    <source>
        <dbReference type="ARBA" id="ARBA00093765"/>
    </source>
</evidence>
<evidence type="ECO:0000313" key="9">
    <source>
        <dbReference type="Proteomes" id="UP001618531"/>
    </source>
</evidence>